<evidence type="ECO:0000256" key="2">
    <source>
        <dbReference type="ARBA" id="ARBA00005877"/>
    </source>
</evidence>
<evidence type="ECO:0000256" key="4">
    <source>
        <dbReference type="ARBA" id="ARBA00022737"/>
    </source>
</evidence>
<evidence type="ECO:0000256" key="5">
    <source>
        <dbReference type="ARBA" id="ARBA00023004"/>
    </source>
</evidence>
<keyword evidence="7" id="KW-0560">Oxidoreductase</keyword>
<dbReference type="PROSITE" id="PS51819">
    <property type="entry name" value="VOC"/>
    <property type="match status" value="2"/>
</dbReference>
<dbReference type="PANTHER" id="PTHR11959">
    <property type="entry name" value="4-HYDROXYPHENYLPYRUVATE DIOXYGENASE"/>
    <property type="match status" value="1"/>
</dbReference>
<keyword evidence="7" id="KW-0223">Dioxygenase</keyword>
<dbReference type="InterPro" id="IPR041736">
    <property type="entry name" value="4OHPhenylPyrv_dOase_N"/>
</dbReference>
<evidence type="ECO:0000313" key="8">
    <source>
        <dbReference type="Proteomes" id="UP001059617"/>
    </source>
</evidence>
<keyword evidence="4" id="KW-0677">Repeat</keyword>
<evidence type="ECO:0000259" key="6">
    <source>
        <dbReference type="PROSITE" id="PS51819"/>
    </source>
</evidence>
<evidence type="ECO:0000256" key="1">
    <source>
        <dbReference type="ARBA" id="ARBA00001962"/>
    </source>
</evidence>
<protein>
    <submittedName>
        <fullName evidence="7">4-hydroxyphenylpyruvate dioxygenase</fullName>
        <ecNumber evidence="7">1.13.11.27</ecNumber>
    </submittedName>
</protein>
<comment type="similarity">
    <text evidence="2">Belongs to the 4HPPD family.</text>
</comment>
<accession>A0ABY5W4J3</accession>
<dbReference type="EC" id="1.13.11.27" evidence="7"/>
<dbReference type="InterPro" id="IPR029068">
    <property type="entry name" value="Glyas_Bleomycin-R_OHBP_Dase"/>
</dbReference>
<dbReference type="Pfam" id="PF00903">
    <property type="entry name" value="Glyoxalase"/>
    <property type="match status" value="1"/>
</dbReference>
<feature type="domain" description="VOC" evidence="6">
    <location>
        <begin position="5"/>
        <end position="135"/>
    </location>
</feature>
<name>A0ABY5W4J3_9ACTN</name>
<dbReference type="Pfam" id="PF13669">
    <property type="entry name" value="Glyoxalase_4"/>
    <property type="match status" value="1"/>
</dbReference>
<dbReference type="Proteomes" id="UP001059617">
    <property type="component" value="Chromosome"/>
</dbReference>
<dbReference type="CDD" id="cd08342">
    <property type="entry name" value="HPPD_N_like"/>
    <property type="match status" value="1"/>
</dbReference>
<reference evidence="7" key="2">
    <citation type="submission" date="2022-09" db="EMBL/GenBank/DDBJ databases">
        <title>Biosynthetic gene clusters of Dactylosporangioum fulvum.</title>
        <authorList>
            <person name="Caradec T."/>
        </authorList>
    </citation>
    <scope>NUCLEOTIDE SEQUENCE</scope>
    <source>
        <strain evidence="7">NRRL B-16292</strain>
    </source>
</reference>
<proteinExistence type="inferred from homology"/>
<dbReference type="InterPro" id="IPR041735">
    <property type="entry name" value="4OHPhenylPyrv_dOase_C"/>
</dbReference>
<dbReference type="InterPro" id="IPR004360">
    <property type="entry name" value="Glyas_Fos-R_dOase_dom"/>
</dbReference>
<keyword evidence="5" id="KW-0408">Iron</keyword>
<reference evidence="7" key="1">
    <citation type="submission" date="2021-04" db="EMBL/GenBank/DDBJ databases">
        <authorList>
            <person name="Hartkoorn R.C."/>
            <person name="Beaudoing E."/>
            <person name="Hot D."/>
        </authorList>
    </citation>
    <scope>NUCLEOTIDE SEQUENCE</scope>
    <source>
        <strain evidence="7">NRRL B-16292</strain>
    </source>
</reference>
<dbReference type="Gene3D" id="3.10.180.10">
    <property type="entry name" value="2,3-Dihydroxybiphenyl 1,2-Dioxygenase, domain 1"/>
    <property type="match status" value="2"/>
</dbReference>
<dbReference type="RefSeq" id="WP_259863006.1">
    <property type="nucleotide sequence ID" value="NZ_BAAAST010000026.1"/>
</dbReference>
<gene>
    <name evidence="7" type="primary">hppD</name>
    <name evidence="7" type="ORF">Dfulv_12455</name>
</gene>
<dbReference type="PIRSF" id="PIRSF009283">
    <property type="entry name" value="HPP_dOase"/>
    <property type="match status" value="1"/>
</dbReference>
<organism evidence="7 8">
    <name type="scientific">Dactylosporangium fulvum</name>
    <dbReference type="NCBI Taxonomy" id="53359"/>
    <lineage>
        <taxon>Bacteria</taxon>
        <taxon>Bacillati</taxon>
        <taxon>Actinomycetota</taxon>
        <taxon>Actinomycetes</taxon>
        <taxon>Micromonosporales</taxon>
        <taxon>Micromonosporaceae</taxon>
        <taxon>Dactylosporangium</taxon>
    </lineage>
</organism>
<dbReference type="CDD" id="cd07250">
    <property type="entry name" value="HPPD_C_like"/>
    <property type="match status" value="1"/>
</dbReference>
<sequence length="367" mass="39834">MEILDTDHIELHVGDARQAAHQLCAAYGFHVYGQGGPETGLAGQRSVLLGQRDIRVLLTSGLSGGHRASRYVAQHGDGVAVVAFGCTDVEAAFAEAVAKGATPIEAPRRLTDGDATVVIAEVSGFGDVTHRLVQRDPATRERFLPGAIDMSAAPAGPTDDDLLHTIDHAAICLQAGDLDPTVRYYEQVFGFSMIFQEYIEVGEQGMHSKVVQSPSGGVTFTLIQPDLSRRAGQIDDFLSWHEGPGVQHIAFSTHDIVRAVRTLSERGVEFAQTPASYYEMLDARLGAVDVPVEQLSPLGILVDRDHWGQMYQIFAKSTHIRRTYFNELIDRHGARTFGTSNIPALYAAKERELAAVRNTTLSEGTAL</sequence>
<dbReference type="InterPro" id="IPR005956">
    <property type="entry name" value="4OHPhenylPyrv_dOase"/>
</dbReference>
<dbReference type="GO" id="GO:0003868">
    <property type="term" value="F:4-hydroxyphenylpyruvate dioxygenase activity"/>
    <property type="evidence" value="ECO:0007669"/>
    <property type="project" value="UniProtKB-EC"/>
</dbReference>
<dbReference type="PANTHER" id="PTHR11959:SF1">
    <property type="entry name" value="4-HYDROXYPHENYLPYRUVATE DIOXYGENASE"/>
    <property type="match status" value="1"/>
</dbReference>
<comment type="cofactor">
    <cofactor evidence="1">
        <name>Fe cation</name>
        <dbReference type="ChEBI" id="CHEBI:24875"/>
    </cofactor>
</comment>
<feature type="domain" description="VOC" evidence="6">
    <location>
        <begin position="165"/>
        <end position="316"/>
    </location>
</feature>
<dbReference type="InterPro" id="IPR037523">
    <property type="entry name" value="VOC_core"/>
</dbReference>
<evidence type="ECO:0000313" key="7">
    <source>
        <dbReference type="EMBL" id="UWP84983.1"/>
    </source>
</evidence>
<keyword evidence="8" id="KW-1185">Reference proteome</keyword>
<dbReference type="EMBL" id="CP073720">
    <property type="protein sequence ID" value="UWP84983.1"/>
    <property type="molecule type" value="Genomic_DNA"/>
</dbReference>
<dbReference type="NCBIfam" id="TIGR01263">
    <property type="entry name" value="4HPPD"/>
    <property type="match status" value="1"/>
</dbReference>
<dbReference type="SUPFAM" id="SSF54593">
    <property type="entry name" value="Glyoxalase/Bleomycin resistance protein/Dihydroxybiphenyl dioxygenase"/>
    <property type="match status" value="1"/>
</dbReference>
<keyword evidence="3" id="KW-0479">Metal-binding</keyword>
<evidence type="ECO:0000256" key="3">
    <source>
        <dbReference type="ARBA" id="ARBA00022723"/>
    </source>
</evidence>